<dbReference type="PANTHER" id="PTHR45765:SF1">
    <property type="entry name" value="METHIONINE--TRNA LIGASE, CYTOPLASMIC"/>
    <property type="match status" value="1"/>
</dbReference>
<dbReference type="Proteomes" id="UP000176608">
    <property type="component" value="Unassembled WGS sequence"/>
</dbReference>
<evidence type="ECO:0000256" key="14">
    <source>
        <dbReference type="RuleBase" id="RU363039"/>
    </source>
</evidence>
<dbReference type="SUPFAM" id="SSF52374">
    <property type="entry name" value="Nucleotidylyl transferase"/>
    <property type="match status" value="1"/>
</dbReference>
<dbReference type="InterPro" id="IPR041872">
    <property type="entry name" value="Anticodon_Met"/>
</dbReference>
<evidence type="ECO:0000256" key="1">
    <source>
        <dbReference type="ARBA" id="ARBA00003314"/>
    </source>
</evidence>
<protein>
    <recommendedName>
        <fullName evidence="5">Methionine--tRNA ligase</fullName>
        <ecNumber evidence="4">6.1.1.10</ecNumber>
    </recommendedName>
    <alternativeName>
        <fullName evidence="12">Methionyl-tRNA synthetase</fullName>
    </alternativeName>
</protein>
<dbReference type="InterPro" id="IPR001412">
    <property type="entry name" value="aa-tRNA-synth_I_CS"/>
</dbReference>
<dbReference type="SUPFAM" id="SSF57770">
    <property type="entry name" value="Methionyl-tRNA synthetase (MetRS), Zn-domain"/>
    <property type="match status" value="1"/>
</dbReference>
<dbReference type="GO" id="GO:0004825">
    <property type="term" value="F:methionine-tRNA ligase activity"/>
    <property type="evidence" value="ECO:0007669"/>
    <property type="project" value="UniProtKB-EC"/>
</dbReference>
<evidence type="ECO:0000256" key="5">
    <source>
        <dbReference type="ARBA" id="ARBA00018753"/>
    </source>
</evidence>
<dbReference type="Gene3D" id="1.10.730.10">
    <property type="entry name" value="Isoleucyl-tRNA Synthetase, Domain 1"/>
    <property type="match status" value="1"/>
</dbReference>
<evidence type="ECO:0000256" key="7">
    <source>
        <dbReference type="ARBA" id="ARBA00022598"/>
    </source>
</evidence>
<evidence type="ECO:0000256" key="11">
    <source>
        <dbReference type="ARBA" id="ARBA00023146"/>
    </source>
</evidence>
<dbReference type="GO" id="GO:0006431">
    <property type="term" value="P:methionyl-tRNA aminoacylation"/>
    <property type="evidence" value="ECO:0007669"/>
    <property type="project" value="InterPro"/>
</dbReference>
<evidence type="ECO:0000259" key="16">
    <source>
        <dbReference type="Pfam" id="PF19303"/>
    </source>
</evidence>
<dbReference type="EMBL" id="MEVA01000006">
    <property type="protein sequence ID" value="OGC47672.1"/>
    <property type="molecule type" value="Genomic_DNA"/>
</dbReference>
<dbReference type="Gene3D" id="2.20.28.20">
    <property type="entry name" value="Methionyl-tRNA synthetase, Zn-domain"/>
    <property type="match status" value="1"/>
</dbReference>
<feature type="domain" description="Methionyl/Leucyl tRNA synthetase" evidence="15">
    <location>
        <begin position="10"/>
        <end position="415"/>
    </location>
</feature>
<dbReference type="InterPro" id="IPR009080">
    <property type="entry name" value="tRNAsynth_Ia_anticodon-bd"/>
</dbReference>
<dbReference type="EC" id="6.1.1.10" evidence="4"/>
<dbReference type="NCBIfam" id="TIGR00398">
    <property type="entry name" value="metG"/>
    <property type="match status" value="1"/>
</dbReference>
<keyword evidence="8 14" id="KW-0547">Nucleotide-binding</keyword>
<keyword evidence="11 14" id="KW-0030">Aminoacyl-tRNA synthetase</keyword>
<name>A0A1F4URY9_UNCKA</name>
<accession>A0A1F4URY9</accession>
<dbReference type="InterPro" id="IPR014758">
    <property type="entry name" value="Met-tRNA_synth"/>
</dbReference>
<dbReference type="GO" id="GO:0005524">
    <property type="term" value="F:ATP binding"/>
    <property type="evidence" value="ECO:0007669"/>
    <property type="project" value="UniProtKB-KW"/>
</dbReference>
<dbReference type="InterPro" id="IPR023458">
    <property type="entry name" value="Met-tRNA_ligase_1"/>
</dbReference>
<gene>
    <name evidence="17" type="ORF">A2886_02750</name>
</gene>
<dbReference type="STRING" id="1802617.A2886_02750"/>
<dbReference type="InterPro" id="IPR033911">
    <property type="entry name" value="MetRS_core"/>
</dbReference>
<dbReference type="PRINTS" id="PR01041">
    <property type="entry name" value="TRNASYNTHMET"/>
</dbReference>
<dbReference type="InterPro" id="IPR015413">
    <property type="entry name" value="Methionyl/Leucyl_tRNA_Synth"/>
</dbReference>
<evidence type="ECO:0000256" key="12">
    <source>
        <dbReference type="ARBA" id="ARBA00030904"/>
    </source>
</evidence>
<reference evidence="17 18" key="1">
    <citation type="journal article" date="2016" name="Nat. Commun.">
        <title>Thousands of microbial genomes shed light on interconnected biogeochemical processes in an aquifer system.</title>
        <authorList>
            <person name="Anantharaman K."/>
            <person name="Brown C.T."/>
            <person name="Hug L.A."/>
            <person name="Sharon I."/>
            <person name="Castelle C.J."/>
            <person name="Probst A.J."/>
            <person name="Thomas B.C."/>
            <person name="Singh A."/>
            <person name="Wilkins M.J."/>
            <person name="Karaoz U."/>
            <person name="Brodie E.L."/>
            <person name="Williams K.H."/>
            <person name="Hubbard S.S."/>
            <person name="Banfield J.F."/>
        </authorList>
    </citation>
    <scope>NUCLEOTIDE SEQUENCE [LARGE SCALE GENOMIC DNA]</scope>
</reference>
<dbReference type="Pfam" id="PF19303">
    <property type="entry name" value="Anticodon_3"/>
    <property type="match status" value="1"/>
</dbReference>
<evidence type="ECO:0000313" key="18">
    <source>
        <dbReference type="Proteomes" id="UP000176608"/>
    </source>
</evidence>
<feature type="domain" description="Methionyl-tRNA synthetase anticodon-binding" evidence="16">
    <location>
        <begin position="434"/>
        <end position="559"/>
    </location>
</feature>
<organism evidence="17 18">
    <name type="scientific">candidate division WWE3 bacterium RIFCSPHIGHO2_01_FULL_42_13</name>
    <dbReference type="NCBI Taxonomy" id="1802617"/>
    <lineage>
        <taxon>Bacteria</taxon>
        <taxon>Katanobacteria</taxon>
    </lineage>
</organism>
<evidence type="ECO:0000256" key="10">
    <source>
        <dbReference type="ARBA" id="ARBA00022917"/>
    </source>
</evidence>
<dbReference type="AlphaFoldDB" id="A0A1F4URY9"/>
<evidence type="ECO:0000256" key="4">
    <source>
        <dbReference type="ARBA" id="ARBA00012838"/>
    </source>
</evidence>
<evidence type="ECO:0000256" key="6">
    <source>
        <dbReference type="ARBA" id="ARBA00022490"/>
    </source>
</evidence>
<dbReference type="Gene3D" id="3.40.50.620">
    <property type="entry name" value="HUPs"/>
    <property type="match status" value="1"/>
</dbReference>
<dbReference type="InterPro" id="IPR029038">
    <property type="entry name" value="MetRS_Zn"/>
</dbReference>
<evidence type="ECO:0000259" key="15">
    <source>
        <dbReference type="Pfam" id="PF09334"/>
    </source>
</evidence>
<dbReference type="InterPro" id="IPR014729">
    <property type="entry name" value="Rossmann-like_a/b/a_fold"/>
</dbReference>
<evidence type="ECO:0000313" key="17">
    <source>
        <dbReference type="EMBL" id="OGC47672.1"/>
    </source>
</evidence>
<comment type="catalytic activity">
    <reaction evidence="13">
        <text>tRNA(Met) + L-methionine + ATP = L-methionyl-tRNA(Met) + AMP + diphosphate</text>
        <dbReference type="Rhea" id="RHEA:13481"/>
        <dbReference type="Rhea" id="RHEA-COMP:9667"/>
        <dbReference type="Rhea" id="RHEA-COMP:9698"/>
        <dbReference type="ChEBI" id="CHEBI:30616"/>
        <dbReference type="ChEBI" id="CHEBI:33019"/>
        <dbReference type="ChEBI" id="CHEBI:57844"/>
        <dbReference type="ChEBI" id="CHEBI:78442"/>
        <dbReference type="ChEBI" id="CHEBI:78530"/>
        <dbReference type="ChEBI" id="CHEBI:456215"/>
        <dbReference type="EC" id="6.1.1.10"/>
    </reaction>
</comment>
<dbReference type="PROSITE" id="PS00178">
    <property type="entry name" value="AA_TRNA_LIGASE_I"/>
    <property type="match status" value="1"/>
</dbReference>
<dbReference type="GO" id="GO:0005829">
    <property type="term" value="C:cytosol"/>
    <property type="evidence" value="ECO:0007669"/>
    <property type="project" value="TreeGrafter"/>
</dbReference>
<evidence type="ECO:0000256" key="3">
    <source>
        <dbReference type="ARBA" id="ARBA00008258"/>
    </source>
</evidence>
<comment type="similarity">
    <text evidence="3">Belongs to the class-I aminoacyl-tRNA synthetase family. MetG type 1 subfamily.</text>
</comment>
<dbReference type="PANTHER" id="PTHR45765">
    <property type="entry name" value="METHIONINE--TRNA LIGASE"/>
    <property type="match status" value="1"/>
</dbReference>
<comment type="caution">
    <text evidence="17">The sequence shown here is derived from an EMBL/GenBank/DDBJ whole genome shotgun (WGS) entry which is preliminary data.</text>
</comment>
<keyword evidence="9 14" id="KW-0067">ATP-binding</keyword>
<evidence type="ECO:0000256" key="8">
    <source>
        <dbReference type="ARBA" id="ARBA00022741"/>
    </source>
</evidence>
<evidence type="ECO:0000256" key="2">
    <source>
        <dbReference type="ARBA" id="ARBA00004496"/>
    </source>
</evidence>
<evidence type="ECO:0000256" key="9">
    <source>
        <dbReference type="ARBA" id="ARBA00022840"/>
    </source>
</evidence>
<dbReference type="CDD" id="cd00814">
    <property type="entry name" value="MetRS_core"/>
    <property type="match status" value="1"/>
</dbReference>
<sequence length="561" mass="64151">MNKAVGKRKILVGVAWPYVNGTLHIGHLAGYLLPADICARYHRVIGDEVLMVSGSDCFGTPITVEADKRGVSPEKIVEEYHTKDLNLFTNILKLSYNLYTKTDTPNHIAVTQEIFLKMLADGYVFIDSTDQYFSPAENRFLPDRYVVGECSYCGFKDARSDQCDNCGKLLSQETLKNPRSNLTDGAVEVRKTEHYFVDWAKLGPFLKEYAGRVSWGWKEWVRKETEGWLNEGLKPRAITRDLDWGVPIPVDRMSSDKVIEGVEHKRIYVWFDAVIGYLSASKEWAQLNNKPWEDFWYDKDGEELKHYYFMGKDNLVFHTLFWPGQLHVYDETLHLPDVVSINMFLNLDGEQFSKSRGVIVDVEEIIKNYGNDAVRFYLTLIMPETRDSSFTWSDFEEKVNGILVDTFSNFVHRVLSIAKSESVEAFKNVSGSEEVSKMLENAFTKSSEKLEKCEFRSYLDEILNLAQYGNKLVNETELWSLKEKDEVKHYATLFDLLLIIVGLGFLLSPLLPETSEKLLEMFGIKDNNWPASGFAEAAKKALLGSKLPSTPEPLFKKISTP</sequence>
<keyword evidence="7 14" id="KW-0436">Ligase</keyword>
<dbReference type="Pfam" id="PF09334">
    <property type="entry name" value="tRNA-synt_1g"/>
    <property type="match status" value="1"/>
</dbReference>
<evidence type="ECO:0000256" key="13">
    <source>
        <dbReference type="ARBA" id="ARBA00047364"/>
    </source>
</evidence>
<keyword evidence="6" id="KW-0963">Cytoplasm</keyword>
<comment type="function">
    <text evidence="1">Is required not only for elongation of protein synthesis but also for the initiation of all mRNA translation through initiator tRNA(fMet) aminoacylation.</text>
</comment>
<proteinExistence type="inferred from homology"/>
<comment type="subcellular location">
    <subcellularLocation>
        <location evidence="2">Cytoplasm</location>
    </subcellularLocation>
</comment>
<dbReference type="SUPFAM" id="SSF47323">
    <property type="entry name" value="Anticodon-binding domain of a subclass of class I aminoacyl-tRNA synthetases"/>
    <property type="match status" value="1"/>
</dbReference>
<keyword evidence="10 14" id="KW-0648">Protein biosynthesis</keyword>